<dbReference type="AlphaFoldDB" id="A9SEU3"/>
<dbReference type="GO" id="GO:0005856">
    <property type="term" value="C:cytoskeleton"/>
    <property type="evidence" value="ECO:0000318"/>
    <property type="project" value="GO_Central"/>
</dbReference>
<dbReference type="KEGG" id="ppp:112275378"/>
<sequence>MTRGVENISGRSNMSNSTVVAPAKAIVNVSAAPPATTPVLSPPPAYLVPSASSPEGTLVIAKTQSSDISWIAIVGVLVAFLVVAVITLIWFWYKKREYKKALQEHRDLYEENEANFNREGEVDEEQGIPSKTGQKILSDFERALASQSASKKFDGGDDGDDATSGARIVEQGIPVYTRDKHVVEGFRKKDSGGFRNKVLPGDFNWKQEENFSDELFYKGEKMGVRYSRAELGNIDFLTKIPSSEKVASKVGRSESESASLLGTLNRSHTIAASPAREEERSKIGWKSRTLSLPAFHHRSLQGSRDTSVNMKGENRAEAPRTVIFPLTPHPHALPSSPSHRYSSTAFGDNLAPAPLARVSCWKASRLSVQSNAALNNPTFIVPPSTPPPLLPLPATLGEADEHGRTLKGSKKAESKWAIASYCPSTPPPPIPVPFLSPLAPPSQEHTQSLLLATSLTLSTSPSSPSSTLGADGSPSSGLSHANFNEGGDLSSQPPPPPPPPPPPLPTLSCRKFINLPAPDDPMKLTPPPSPPSNPHEERKLTPPVSPECPQDGRKITPPPSPIPPFPTLPRKSVTPPPSPPPPVMPSSASKPKLAALILPGRPDLGADNVEGFRINRRSPKQPQKMRPLHWEKLKPESHKSMVWDNITNSMELDEEMIEHMFGVTTRASEDEGPKQSASTVTIERAEMLYPRKAHNIAIQLRARGLSRIEVRNALLEGEGLSQEILELLVKMAPTDDEMTKFQGYHGDPTLLGPADRFVQGILQIPSAFERLNSMLYRASFSEELTQLQCTITTLEMACKELKSSRTFTKLLEAVLKTGNRLNTGTFRGDAKAFKLDTLLKLADVKGVDGKTTLLHFLIKEIVKAEAFRAARLAGFHDSSTPSSTWSSLCPSPTCTSPSSPLSHFARGMEAELNRCQSEISNSSSLGGFRRIGMDVVRGIPNELDHVRKAGGMDISTIRLGVSRLQTGLQDMKTTLEKLHEPSEGVGIGIRTTTYDLTDDVFSDRMAGFVEDAEAKLSVIQKDLEIVLASAKDISVYFYGEADTAKSTQPLKVFMVMRDFLAMLEQACEDVMKGNAPLPPPSTGPSRRNSLTLPM</sequence>
<dbReference type="EnsemblPlants" id="Pp3c22_15110V3.2">
    <property type="protein sequence ID" value="Pp3c22_15110V3.2"/>
    <property type="gene ID" value="Pp3c22_15110"/>
</dbReference>
<dbReference type="InterPro" id="IPR042201">
    <property type="entry name" value="FH2_Formin_sf"/>
</dbReference>
<evidence type="ECO:0000256" key="1">
    <source>
        <dbReference type="ARBA" id="ARBA00025793"/>
    </source>
</evidence>
<name>A9SEU3_PHYPA</name>
<dbReference type="PANTHER" id="PTHR23213:SF368">
    <property type="entry name" value="HISTONE H3-K79 METHYLTRANSFERASE"/>
    <property type="match status" value="1"/>
</dbReference>
<dbReference type="RefSeq" id="XP_024361478.1">
    <property type="nucleotide sequence ID" value="XM_024505710.2"/>
</dbReference>
<dbReference type="GO" id="GO:0030036">
    <property type="term" value="P:actin cytoskeleton organization"/>
    <property type="evidence" value="ECO:0000318"/>
    <property type="project" value="GO_Central"/>
</dbReference>
<dbReference type="InterPro" id="IPR027643">
    <property type="entry name" value="Formin-like_plant"/>
</dbReference>
<dbReference type="GO" id="GO:0045010">
    <property type="term" value="P:actin nucleation"/>
    <property type="evidence" value="ECO:0007669"/>
    <property type="project" value="InterPro"/>
</dbReference>
<dbReference type="InterPro" id="IPR015425">
    <property type="entry name" value="FH2_Formin"/>
</dbReference>
<dbReference type="EnsemblPlants" id="Pp3c22_15110V3.3">
    <property type="protein sequence ID" value="Pp3c22_15110V3.3"/>
    <property type="gene ID" value="Pp3c22_15110"/>
</dbReference>
<reference evidence="6 8" key="2">
    <citation type="journal article" date="2018" name="Plant J.">
        <title>The Physcomitrella patens chromosome-scale assembly reveals moss genome structure and evolution.</title>
        <authorList>
            <person name="Lang D."/>
            <person name="Ullrich K.K."/>
            <person name="Murat F."/>
            <person name="Fuchs J."/>
            <person name="Jenkins J."/>
            <person name="Haas F.B."/>
            <person name="Piednoel M."/>
            <person name="Gundlach H."/>
            <person name="Van Bel M."/>
            <person name="Meyberg R."/>
            <person name="Vives C."/>
            <person name="Morata J."/>
            <person name="Symeonidi A."/>
            <person name="Hiss M."/>
            <person name="Muchero W."/>
            <person name="Kamisugi Y."/>
            <person name="Saleh O."/>
            <person name="Blanc G."/>
            <person name="Decker E.L."/>
            <person name="van Gessel N."/>
            <person name="Grimwood J."/>
            <person name="Hayes R.D."/>
            <person name="Graham S.W."/>
            <person name="Gunter L.E."/>
            <person name="McDaniel S.F."/>
            <person name="Hoernstein S.N.W."/>
            <person name="Larsson A."/>
            <person name="Li F.W."/>
            <person name="Perroud P.F."/>
            <person name="Phillips J."/>
            <person name="Ranjan P."/>
            <person name="Rokshar D.S."/>
            <person name="Rothfels C.J."/>
            <person name="Schneider L."/>
            <person name="Shu S."/>
            <person name="Stevenson D.W."/>
            <person name="Thummler F."/>
            <person name="Tillich M."/>
            <person name="Villarreal Aguilar J.C."/>
            <person name="Widiez T."/>
            <person name="Wong G.K."/>
            <person name="Wymore A."/>
            <person name="Zhang Y."/>
            <person name="Zimmer A.D."/>
            <person name="Quatrano R.S."/>
            <person name="Mayer K.F.X."/>
            <person name="Goodstein D."/>
            <person name="Casacuberta J.M."/>
            <person name="Vandepoele K."/>
            <person name="Reski R."/>
            <person name="Cuming A.C."/>
            <person name="Tuskan G.A."/>
            <person name="Maumus F."/>
            <person name="Salse J."/>
            <person name="Schmutz J."/>
            <person name="Rensing S.A."/>
        </authorList>
    </citation>
    <scope>NUCLEOTIDE SEQUENCE [LARGE SCALE GENOMIC DNA]</scope>
    <source>
        <strain evidence="7 8">cv. Gransden 2004</strain>
    </source>
</reference>
<proteinExistence type="inferred from homology"/>
<dbReference type="STRING" id="3218.A9SEU3"/>
<reference evidence="6 8" key="1">
    <citation type="journal article" date="2008" name="Science">
        <title>The Physcomitrella genome reveals evolutionary insights into the conquest of land by plants.</title>
        <authorList>
            <person name="Rensing S."/>
            <person name="Lang D."/>
            <person name="Zimmer A."/>
            <person name="Terry A."/>
            <person name="Salamov A."/>
            <person name="Shapiro H."/>
            <person name="Nishiyama T."/>
            <person name="Perroud P.-F."/>
            <person name="Lindquist E."/>
            <person name="Kamisugi Y."/>
            <person name="Tanahashi T."/>
            <person name="Sakakibara K."/>
            <person name="Fujita T."/>
            <person name="Oishi K."/>
            <person name="Shin-I T."/>
            <person name="Kuroki Y."/>
            <person name="Toyoda A."/>
            <person name="Suzuki Y."/>
            <person name="Hashimoto A."/>
            <person name="Yamaguchi K."/>
            <person name="Sugano A."/>
            <person name="Kohara Y."/>
            <person name="Fujiyama A."/>
            <person name="Anterola A."/>
            <person name="Aoki S."/>
            <person name="Ashton N."/>
            <person name="Barbazuk W.B."/>
            <person name="Barker E."/>
            <person name="Bennetzen J."/>
            <person name="Bezanilla M."/>
            <person name="Blankenship R."/>
            <person name="Cho S.H."/>
            <person name="Dutcher S."/>
            <person name="Estelle M."/>
            <person name="Fawcett J.A."/>
            <person name="Gundlach H."/>
            <person name="Hanada K."/>
            <person name="Heyl A."/>
            <person name="Hicks K.A."/>
            <person name="Hugh J."/>
            <person name="Lohr M."/>
            <person name="Mayer K."/>
            <person name="Melkozernov A."/>
            <person name="Murata T."/>
            <person name="Nelson D."/>
            <person name="Pils B."/>
            <person name="Prigge M."/>
            <person name="Reiss B."/>
            <person name="Renner T."/>
            <person name="Rombauts S."/>
            <person name="Rushton P."/>
            <person name="Sanderfoot A."/>
            <person name="Schween G."/>
            <person name="Shiu S.-H."/>
            <person name="Stueber K."/>
            <person name="Theodoulou F.L."/>
            <person name="Tu H."/>
            <person name="Van de Peer Y."/>
            <person name="Verrier P.J."/>
            <person name="Waters E."/>
            <person name="Wood A."/>
            <person name="Yang L."/>
            <person name="Cove D."/>
            <person name="Cuming A."/>
            <person name="Hasebe M."/>
            <person name="Lucas S."/>
            <person name="Mishler D.B."/>
            <person name="Reski R."/>
            <person name="Grigoriev I."/>
            <person name="Quatrano R.S."/>
            <person name="Boore J.L."/>
        </authorList>
    </citation>
    <scope>NUCLEOTIDE SEQUENCE [LARGE SCALE GENOMIC DNA]</scope>
    <source>
        <strain evidence="7 8">cv. Gransden 2004</strain>
    </source>
</reference>
<evidence type="ECO:0000256" key="4">
    <source>
        <dbReference type="SAM" id="Phobius"/>
    </source>
</evidence>
<evidence type="ECO:0000256" key="2">
    <source>
        <dbReference type="RuleBase" id="RU361260"/>
    </source>
</evidence>
<dbReference type="PROSITE" id="PS51444">
    <property type="entry name" value="FH2"/>
    <property type="match status" value="1"/>
</dbReference>
<dbReference type="RefSeq" id="XP_024361476.1">
    <property type="nucleotide sequence ID" value="XM_024505708.2"/>
</dbReference>
<dbReference type="EnsemblPlants" id="Pp3c22_15110V3.1">
    <property type="protein sequence ID" value="Pp3c22_15110V3.1"/>
    <property type="gene ID" value="Pp3c22_15110"/>
</dbReference>
<dbReference type="Gramene" id="Pp3c22_15110V3.1">
    <property type="protein sequence ID" value="Pp3c22_15110V3.1"/>
    <property type="gene ID" value="Pp3c22_15110"/>
</dbReference>
<comment type="similarity">
    <text evidence="1">Belongs to the formin-like family. Class-I subfamily.</text>
</comment>
<feature type="region of interest" description="Disordered" evidence="3">
    <location>
        <begin position="1072"/>
        <end position="1094"/>
    </location>
</feature>
<feature type="region of interest" description="Disordered" evidence="3">
    <location>
        <begin position="456"/>
        <end position="589"/>
    </location>
</feature>
<dbReference type="GO" id="GO:0051015">
    <property type="term" value="F:actin filament binding"/>
    <property type="evidence" value="ECO:0000318"/>
    <property type="project" value="GO_Central"/>
</dbReference>
<keyword evidence="8" id="KW-1185">Reference proteome</keyword>
<feature type="compositionally biased region" description="Polar residues" evidence="3">
    <location>
        <begin position="473"/>
        <end position="482"/>
    </location>
</feature>
<dbReference type="Gramene" id="Pp3c22_15110V3.2">
    <property type="protein sequence ID" value="Pp3c22_15110V3.2"/>
    <property type="gene ID" value="Pp3c22_15110"/>
</dbReference>
<evidence type="ECO:0000313" key="7">
    <source>
        <dbReference type="EnsemblPlants" id="Pp3c22_15110V3.1"/>
    </source>
</evidence>
<keyword evidence="4" id="KW-0472">Membrane</keyword>
<dbReference type="Gramene" id="Pp3c22_15110V3.4">
    <property type="protein sequence ID" value="Pp3c22_15110V3.4"/>
    <property type="gene ID" value="Pp3c22_15110"/>
</dbReference>
<dbReference type="EnsemblPlants" id="Pp3c22_15110V3.4">
    <property type="protein sequence ID" value="Pp3c22_15110V3.4"/>
    <property type="gene ID" value="Pp3c22_15110"/>
</dbReference>
<gene>
    <name evidence="7" type="primary">LOC112275378</name>
    <name evidence="6" type="ORF">PHYPA_027182</name>
</gene>
<dbReference type="EMBL" id="ABEU02000022">
    <property type="protein sequence ID" value="PNR30866.1"/>
    <property type="molecule type" value="Genomic_DNA"/>
</dbReference>
<feature type="compositionally biased region" description="Polar residues" evidence="3">
    <location>
        <begin position="1083"/>
        <end position="1094"/>
    </location>
</feature>
<feature type="compositionally biased region" description="Low complexity" evidence="3">
    <location>
        <begin position="456"/>
        <end position="468"/>
    </location>
</feature>
<feature type="transmembrane region" description="Helical" evidence="4">
    <location>
        <begin position="68"/>
        <end position="93"/>
    </location>
</feature>
<dbReference type="RefSeq" id="XP_073386116.1">
    <property type="nucleotide sequence ID" value="XM_073530015.1"/>
</dbReference>
<reference evidence="7" key="3">
    <citation type="submission" date="2020-12" db="UniProtKB">
        <authorList>
            <consortium name="EnsemblPlants"/>
        </authorList>
    </citation>
    <scope>IDENTIFICATION</scope>
</reference>
<feature type="compositionally biased region" description="Pro residues" evidence="3">
    <location>
        <begin position="574"/>
        <end position="584"/>
    </location>
</feature>
<feature type="compositionally biased region" description="Pro residues" evidence="3">
    <location>
        <begin position="556"/>
        <end position="567"/>
    </location>
</feature>
<dbReference type="GeneID" id="112275378"/>
<dbReference type="Gramene" id="Pp3c22_15110V3.3">
    <property type="protein sequence ID" value="Pp3c22_15110V3.3"/>
    <property type="gene ID" value="Pp3c22_15110"/>
</dbReference>
<protein>
    <recommendedName>
        <fullName evidence="2">Formin-like protein</fullName>
    </recommendedName>
</protein>
<dbReference type="Proteomes" id="UP000006727">
    <property type="component" value="Chromosome 22"/>
</dbReference>
<dbReference type="PaxDb" id="3218-PP1S71_197V6.1"/>
<keyword evidence="4" id="KW-1133">Transmembrane helix</keyword>
<dbReference type="eggNOG" id="KOG1922">
    <property type="taxonomic scope" value="Eukaryota"/>
</dbReference>
<dbReference type="Gene3D" id="1.20.58.2220">
    <property type="entry name" value="Formin, FH2 domain"/>
    <property type="match status" value="1"/>
</dbReference>
<evidence type="ECO:0000259" key="5">
    <source>
        <dbReference type="PROSITE" id="PS51444"/>
    </source>
</evidence>
<evidence type="ECO:0000313" key="6">
    <source>
        <dbReference type="EMBL" id="PNR30866.1"/>
    </source>
</evidence>
<feature type="domain" description="FH2" evidence="5">
    <location>
        <begin position="615"/>
        <end position="1089"/>
    </location>
</feature>
<dbReference type="PANTHER" id="PTHR23213">
    <property type="entry name" value="FORMIN-RELATED"/>
    <property type="match status" value="1"/>
</dbReference>
<feature type="compositionally biased region" description="Pro residues" evidence="3">
    <location>
        <begin position="524"/>
        <end position="533"/>
    </location>
</feature>
<organism evidence="6">
    <name type="scientific">Physcomitrium patens</name>
    <name type="common">Spreading-leaved earth moss</name>
    <name type="synonym">Physcomitrella patens</name>
    <dbReference type="NCBI Taxonomy" id="3218"/>
    <lineage>
        <taxon>Eukaryota</taxon>
        <taxon>Viridiplantae</taxon>
        <taxon>Streptophyta</taxon>
        <taxon>Embryophyta</taxon>
        <taxon>Bryophyta</taxon>
        <taxon>Bryophytina</taxon>
        <taxon>Bryopsida</taxon>
        <taxon>Funariidae</taxon>
        <taxon>Funariales</taxon>
        <taxon>Funariaceae</taxon>
        <taxon>Physcomitrium</taxon>
    </lineage>
</organism>
<evidence type="ECO:0000313" key="8">
    <source>
        <dbReference type="Proteomes" id="UP000006727"/>
    </source>
</evidence>
<dbReference type="HOGENOM" id="CLU_286115_0_0_1"/>
<evidence type="ECO:0000256" key="3">
    <source>
        <dbReference type="SAM" id="MobiDB-lite"/>
    </source>
</evidence>
<feature type="compositionally biased region" description="Pro residues" evidence="3">
    <location>
        <begin position="492"/>
        <end position="505"/>
    </location>
</feature>
<dbReference type="Pfam" id="PF02181">
    <property type="entry name" value="FH2"/>
    <property type="match status" value="1"/>
</dbReference>
<accession>A9SEU3</accession>
<keyword evidence="4" id="KW-0812">Transmembrane</keyword>
<dbReference type="OrthoDB" id="1668162at2759"/>
<dbReference type="SMART" id="SM00498">
    <property type="entry name" value="FH2"/>
    <property type="match status" value="1"/>
</dbReference>
<dbReference type="SUPFAM" id="SSF101447">
    <property type="entry name" value="Formin homology 2 domain (FH2 domain)"/>
    <property type="match status" value="1"/>
</dbReference>